<protein>
    <submittedName>
        <fullName evidence="2">Alkaline phosphatase family protein</fullName>
    </submittedName>
</protein>
<evidence type="ECO:0000259" key="1">
    <source>
        <dbReference type="Pfam" id="PF19050"/>
    </source>
</evidence>
<dbReference type="InterPro" id="IPR029052">
    <property type="entry name" value="Metallo-depent_PP-like"/>
</dbReference>
<comment type="caution">
    <text evidence="2">The sequence shown here is derived from an EMBL/GenBank/DDBJ whole genome shotgun (WGS) entry which is preliminary data.</text>
</comment>
<evidence type="ECO:0000313" key="3">
    <source>
        <dbReference type="Proteomes" id="UP000295701"/>
    </source>
</evidence>
<dbReference type="PANTHER" id="PTHR46689:SF1">
    <property type="entry name" value="PHOD-LIKE PHOSPHATASE DOMAIN-CONTAINING PROTEIN"/>
    <property type="match status" value="1"/>
</dbReference>
<dbReference type="InterPro" id="IPR018946">
    <property type="entry name" value="PhoD-like_MPP"/>
</dbReference>
<sequence>MTAPHTTGPMLFLRACDAAGLSLAVTLVRPDGVTPPAVTASGTVGPPAPIWSHAGATVWRWDLHLPAGDAWYAVDDRRFPVETDFTGDISVAFVSCNGQEHGDLDRPPESRNALWAHLARRPAVHLLLHGGDQIYADEVTESHPHSRGWPDEIPAHLDPPERAALRAALSDAYFDRYATQWAQPGYAEAVARTPSLCMWDDHDICDGWGSLKSRALDSDVGRVLFDCARAAFLVFQFGCRPDERPAIVAKRDGPGMPWRIDLPGATVLAPDLRSSRRPDRVMDAENWDTVETMFQTLPPGRTLVVSSVPALGPRLSLVERMMKLTRRMERYEDDLRDQWQSYKHRDEWKRFLRLLLGAHESDGRDVTVLSGEIHLATRAEMRARAAMPVQQLVASGISHPAPPDGYAKALGTLARLGEAPLRGHKIRLRPLPGQRRIYTAQRNYLMLDRRGDAWSASWYLEDDGETAPIPL</sequence>
<keyword evidence="3" id="KW-1185">Reference proteome</keyword>
<dbReference type="CDD" id="cd07389">
    <property type="entry name" value="MPP_PhoD"/>
    <property type="match status" value="1"/>
</dbReference>
<accession>A0A4R6ABD9</accession>
<dbReference type="Gene3D" id="3.60.21.70">
    <property type="entry name" value="PhoD-like phosphatase"/>
    <property type="match status" value="1"/>
</dbReference>
<dbReference type="GO" id="GO:0016020">
    <property type="term" value="C:membrane"/>
    <property type="evidence" value="ECO:0007669"/>
    <property type="project" value="TreeGrafter"/>
</dbReference>
<reference evidence="2 3" key="1">
    <citation type="submission" date="2019-03" db="EMBL/GenBank/DDBJ databases">
        <title>Primorskyibacter sp. SS33 isolated from sediments.</title>
        <authorList>
            <person name="Xunke S."/>
        </authorList>
    </citation>
    <scope>NUCLEOTIDE SEQUENCE [LARGE SCALE GENOMIC DNA]</scope>
    <source>
        <strain evidence="2 3">SS33</strain>
    </source>
</reference>
<evidence type="ECO:0000313" key="2">
    <source>
        <dbReference type="EMBL" id="TDL81140.1"/>
    </source>
</evidence>
<dbReference type="RefSeq" id="WP_133396419.1">
    <property type="nucleotide sequence ID" value="NZ_SNAA01000006.1"/>
</dbReference>
<dbReference type="Pfam" id="PF19050">
    <property type="entry name" value="PhoD_2"/>
    <property type="match status" value="1"/>
</dbReference>
<dbReference type="EMBL" id="SNAA01000006">
    <property type="protein sequence ID" value="TDL81140.1"/>
    <property type="molecule type" value="Genomic_DNA"/>
</dbReference>
<proteinExistence type="predicted"/>
<name>A0A4R6ABD9_9RHOB</name>
<organism evidence="2 3">
    <name type="scientific">Palleronia sediminis</name>
    <dbReference type="NCBI Taxonomy" id="2547833"/>
    <lineage>
        <taxon>Bacteria</taxon>
        <taxon>Pseudomonadati</taxon>
        <taxon>Pseudomonadota</taxon>
        <taxon>Alphaproteobacteria</taxon>
        <taxon>Rhodobacterales</taxon>
        <taxon>Roseobacteraceae</taxon>
        <taxon>Palleronia</taxon>
    </lineage>
</organism>
<dbReference type="PANTHER" id="PTHR46689">
    <property type="entry name" value="MEMBRANE PROTEIN, PUTATIVE-RELATED"/>
    <property type="match status" value="1"/>
</dbReference>
<dbReference type="Proteomes" id="UP000295701">
    <property type="component" value="Unassembled WGS sequence"/>
</dbReference>
<gene>
    <name evidence="2" type="ORF">E2L08_07330</name>
</gene>
<dbReference type="OrthoDB" id="327733at2"/>
<dbReference type="AlphaFoldDB" id="A0A4R6ABD9"/>
<feature type="domain" description="PhoD-like phosphatase" evidence="1">
    <location>
        <begin position="124"/>
        <end position="324"/>
    </location>
</feature>
<dbReference type="InterPro" id="IPR038607">
    <property type="entry name" value="PhoD-like_sf"/>
</dbReference>
<dbReference type="SUPFAM" id="SSF56300">
    <property type="entry name" value="Metallo-dependent phosphatases"/>
    <property type="match status" value="1"/>
</dbReference>
<dbReference type="InterPro" id="IPR043904">
    <property type="entry name" value="PhoD_2-like"/>
</dbReference>